<evidence type="ECO:0000256" key="2">
    <source>
        <dbReference type="SAM" id="SignalP"/>
    </source>
</evidence>
<reference evidence="3" key="1">
    <citation type="submission" date="2023-01" db="EMBL/GenBank/DDBJ databases">
        <title>Genome assembly of the deep-sea coral Lophelia pertusa.</title>
        <authorList>
            <person name="Herrera S."/>
            <person name="Cordes E."/>
        </authorList>
    </citation>
    <scope>NUCLEOTIDE SEQUENCE</scope>
    <source>
        <strain evidence="3">USNM1676648</strain>
        <tissue evidence="3">Polyp</tissue>
    </source>
</reference>
<dbReference type="OrthoDB" id="5971223at2759"/>
<organism evidence="3 4">
    <name type="scientific">Desmophyllum pertusum</name>
    <dbReference type="NCBI Taxonomy" id="174260"/>
    <lineage>
        <taxon>Eukaryota</taxon>
        <taxon>Metazoa</taxon>
        <taxon>Cnidaria</taxon>
        <taxon>Anthozoa</taxon>
        <taxon>Hexacorallia</taxon>
        <taxon>Scleractinia</taxon>
        <taxon>Caryophylliina</taxon>
        <taxon>Caryophylliidae</taxon>
        <taxon>Desmophyllum</taxon>
    </lineage>
</organism>
<dbReference type="AlphaFoldDB" id="A0A9X0CZW4"/>
<evidence type="ECO:0000256" key="1">
    <source>
        <dbReference type="SAM" id="Phobius"/>
    </source>
</evidence>
<evidence type="ECO:0000313" key="4">
    <source>
        <dbReference type="Proteomes" id="UP001163046"/>
    </source>
</evidence>
<keyword evidence="1" id="KW-0812">Transmembrane</keyword>
<keyword evidence="1" id="KW-1133">Transmembrane helix</keyword>
<keyword evidence="1" id="KW-0472">Membrane</keyword>
<dbReference type="EMBL" id="MU826356">
    <property type="protein sequence ID" value="KAJ7379649.1"/>
    <property type="molecule type" value="Genomic_DNA"/>
</dbReference>
<comment type="caution">
    <text evidence="3">The sequence shown here is derived from an EMBL/GenBank/DDBJ whole genome shotgun (WGS) entry which is preliminary data.</text>
</comment>
<keyword evidence="4" id="KW-1185">Reference proteome</keyword>
<feature type="chain" id="PRO_5040804407" evidence="2">
    <location>
        <begin position="28"/>
        <end position="856"/>
    </location>
</feature>
<sequence>MERSKFFSRSVLCLLIVVLFELACLSPKPCIAVSFSGFTSFTKTVDRFTLAANVPNTLVGVFSKSQTVAALSLLEQDKLEEARETMAQTILTLAVLDIGGGLVLPIVEKIVNYVKTDPGFANTRIAFRNLNEVLKREFGKPGGTNIDQNAIQKAKEAVNNKFKLDIDSFPRLSKVGKAVTKVTKWFKATSVLEILGPLTDTVSIGFNIWGLVTAIRENDPIGIATNTLGIAGGLVGLSTFVAAVVTGSAILGPIGALVGAFLGLVATFVELFFAPRYDKAAVEIYKQRLGELRKVRDACKDRIDQRMEFLELAGSPYSDVYVINQAGCISTVRKFDMEMKDFVTESKTSFYDRTFRAHIIEVWPEAQEEILDDQYLEIGSYNFLGSPLMPSSTDGSLTIEHGMVGFDFYGKFKPGTDYGGVHVFVDSDIVSNPDFELRGIEIDTAMQYGARANSPDIAQNDVISIGDYKNLRKKQDLDTYEDLEERVEIQVKTRFGYDCLNINGMIGKFESEYENKLAANLGDGGNVLSFQGITRDRSDIKGVFFDSKLGVLKYYHGQDRDTHSLGTVRNVGLLNGSPFDDHVILYSANFKVVQIGGSNVYEFNCDDLAVVSSEPRQFQIIDHSTDSPKLNLITTSPEITANDVILQNRKLKVFDTTGQSPKRIFEVLLETASTANLLINNANSRPINLEHINPVLITGERRALNFRVTERSINYPGGEKNDILFLKWRINQERNYDSYHINMQGGIDYVVISDKYLLEPCGIDGESVALILRHGGFKGGSASALIRIDTQPGSFGNGFYVYLWSTEKIINEYGDVLYEIPSTGYFDQINLYDRYIEVTRETLNTGIETNEDLLVH</sequence>
<proteinExistence type="predicted"/>
<evidence type="ECO:0000313" key="3">
    <source>
        <dbReference type="EMBL" id="KAJ7379649.1"/>
    </source>
</evidence>
<gene>
    <name evidence="3" type="ORF">OS493_014047</name>
</gene>
<feature type="transmembrane region" description="Helical" evidence="1">
    <location>
        <begin position="254"/>
        <end position="274"/>
    </location>
</feature>
<accession>A0A9X0CZW4</accession>
<protein>
    <submittedName>
        <fullName evidence="3">Uncharacterized protein</fullName>
    </submittedName>
</protein>
<keyword evidence="2" id="KW-0732">Signal</keyword>
<name>A0A9X0CZW4_9CNID</name>
<dbReference type="Proteomes" id="UP001163046">
    <property type="component" value="Unassembled WGS sequence"/>
</dbReference>
<feature type="signal peptide" evidence="2">
    <location>
        <begin position="1"/>
        <end position="27"/>
    </location>
</feature>
<feature type="transmembrane region" description="Helical" evidence="1">
    <location>
        <begin position="228"/>
        <end position="247"/>
    </location>
</feature>